<sequence>MTLTAFYLMKREFQQMGCEQSFDVDPASKTHDIIGPEDGGMRFPFFGRLSNVPVEIKLPDILTVGFGVYFRSAGEPPSDAALRAMAGAWIERWMELPMRGAALEYLQSPMLRVEVRPVRDTPMPPMDMLRAMGMGELEERRTAAATHLVMLAGSDAVRHPWFGLHSTHAAALGMAHGLNGVVYDAQTSQILPTTLLEESIPGDGRFALTQQIVIPFSANERGEGWMTTKGMEKFGLPNLQIKNVPPGCASVLMNAMNGVASRLISITARETDGRKEPLKLLKVGPEIRVGAEDVVRAYGKEDGEEDRPGEGVRGWSTVRLTKERSWRGSEMMLTIGPPAPGNTKTSSWLYTLLEDLFGSSDEVQLIEGGSETMETAHLRAVAELSAVKQRFQNALPPGTTLYMKHGFPRRGAEGEEFMWIAVKTWRGDQISGTLVNDPQYCLHLRVGQPVQISEAQVFDWLITTLDGAREGEYTTHALRGGEL</sequence>
<dbReference type="Pfam" id="PF10077">
    <property type="entry name" value="DUF2314"/>
    <property type="match status" value="1"/>
</dbReference>
<dbReference type="Proteomes" id="UP000287394">
    <property type="component" value="Chromosome"/>
</dbReference>
<evidence type="ECO:0000313" key="2">
    <source>
        <dbReference type="EMBL" id="BDI30106.1"/>
    </source>
</evidence>
<gene>
    <name evidence="2" type="ORF">CCAX7_21570</name>
</gene>
<dbReference type="InterPro" id="IPR018756">
    <property type="entry name" value="DUF2314"/>
</dbReference>
<feature type="domain" description="DUF2314" evidence="1">
    <location>
        <begin position="387"/>
        <end position="480"/>
    </location>
</feature>
<keyword evidence="3" id="KW-1185">Reference proteome</keyword>
<accession>A0A9N7L260</accession>
<organism evidence="2 3">
    <name type="scientific">Capsulimonas corticalis</name>
    <dbReference type="NCBI Taxonomy" id="2219043"/>
    <lineage>
        <taxon>Bacteria</taxon>
        <taxon>Bacillati</taxon>
        <taxon>Armatimonadota</taxon>
        <taxon>Armatimonadia</taxon>
        <taxon>Capsulimonadales</taxon>
        <taxon>Capsulimonadaceae</taxon>
        <taxon>Capsulimonas</taxon>
    </lineage>
</organism>
<name>A0A9N7L260_9BACT</name>
<evidence type="ECO:0000259" key="1">
    <source>
        <dbReference type="Pfam" id="PF10077"/>
    </source>
</evidence>
<proteinExistence type="predicted"/>
<reference evidence="2 3" key="1">
    <citation type="journal article" date="2019" name="Int. J. Syst. Evol. Microbiol.">
        <title>Capsulimonas corticalis gen. nov., sp. nov., an aerobic capsulated bacterium, of a novel bacterial order, Capsulimonadales ord. nov., of the class Armatimonadia of the phylum Armatimonadetes.</title>
        <authorList>
            <person name="Li J."/>
            <person name="Kudo C."/>
            <person name="Tonouchi A."/>
        </authorList>
    </citation>
    <scope>NUCLEOTIDE SEQUENCE [LARGE SCALE GENOMIC DNA]</scope>
    <source>
        <strain evidence="2 3">AX-7</strain>
    </source>
</reference>
<dbReference type="KEGG" id="ccot:CCAX7_21570"/>
<dbReference type="AlphaFoldDB" id="A0A9N7L260"/>
<protein>
    <recommendedName>
        <fullName evidence="1">DUF2314 domain-containing protein</fullName>
    </recommendedName>
</protein>
<dbReference type="EMBL" id="AP025739">
    <property type="protein sequence ID" value="BDI30106.1"/>
    <property type="molecule type" value="Genomic_DNA"/>
</dbReference>
<evidence type="ECO:0000313" key="3">
    <source>
        <dbReference type="Proteomes" id="UP000287394"/>
    </source>
</evidence>